<proteinExistence type="predicted"/>
<dbReference type="EnsemblMetazoa" id="AATE010796-RA">
    <property type="protein sequence ID" value="AATE010796-PA.1"/>
    <property type="gene ID" value="AATE010796"/>
</dbReference>
<protein>
    <submittedName>
        <fullName evidence="1">Uncharacterized protein</fullName>
    </submittedName>
</protein>
<organism evidence="1">
    <name type="scientific">Anopheles atroparvus</name>
    <name type="common">European mosquito</name>
    <dbReference type="NCBI Taxonomy" id="41427"/>
    <lineage>
        <taxon>Eukaryota</taxon>
        <taxon>Metazoa</taxon>
        <taxon>Ecdysozoa</taxon>
        <taxon>Arthropoda</taxon>
        <taxon>Hexapoda</taxon>
        <taxon>Insecta</taxon>
        <taxon>Pterygota</taxon>
        <taxon>Neoptera</taxon>
        <taxon>Endopterygota</taxon>
        <taxon>Diptera</taxon>
        <taxon>Nematocera</taxon>
        <taxon>Culicoidea</taxon>
        <taxon>Culicidae</taxon>
        <taxon>Anophelinae</taxon>
        <taxon>Anopheles</taxon>
    </lineage>
</organism>
<sequence length="439" mass="49075">MLTSFKVYSLRTTVGRSTWQEYARKSGSDGTPRKKSDVLVLPPLGNRRSDALYAHHRVHVIETRIGRHHVLVREGVVLAGCRVLGPAHGRDAAAGHLPEHQPDRVHVRHLERVERLEIERFAQHLRRHVAPGADARVRRDLDLVRLARVLDREPKVGDRALAVALHQDVLALDVPVRDRGFAGRAEDLRVQVRHTGRERVRQRLEHVRVEDALLQVVVQRAELVVVRDQQHLRPGARALDVGRDEPEDVLVAHQHRLVDFRLPEPGRLLGGEEDLHGHLLVAPLRQPHLTVAALAHRVHHVDLLGDRALHQQGQPGSAAAALLHQVGDRQVSASRVVQRIHQAGFRFSRLRYTQNTMNTISRNTVEQIATDVMRAIVCALLASSLGGSGVVVVRGLNSRCSSRLQKFSLSQHTILFPCICGDIVPTLHCREGGKETKIC</sequence>
<evidence type="ECO:0000313" key="1">
    <source>
        <dbReference type="EnsemblMetazoa" id="AATE010796-PA.1"/>
    </source>
</evidence>
<accession>A0A182J3S4</accession>
<reference evidence="1" key="1">
    <citation type="submission" date="2022-08" db="UniProtKB">
        <authorList>
            <consortium name="EnsemblMetazoa"/>
        </authorList>
    </citation>
    <scope>IDENTIFICATION</scope>
    <source>
        <strain evidence="1">EBRO</strain>
    </source>
</reference>
<dbReference type="AlphaFoldDB" id="A0A182J3S4"/>
<name>A0A182J3S4_ANOAO</name>
<dbReference type="VEuPathDB" id="VectorBase:AATE010796"/>